<evidence type="ECO:0000313" key="3">
    <source>
        <dbReference type="Proteomes" id="UP000030710"/>
    </source>
</evidence>
<dbReference type="HOGENOM" id="CLU_1451396_0_0_2"/>
<feature type="transmembrane region" description="Helical" evidence="1">
    <location>
        <begin position="123"/>
        <end position="143"/>
    </location>
</feature>
<accession>U1PXP1</accession>
<dbReference type="Proteomes" id="UP000030710">
    <property type="component" value="Unassembled WGS sequence"/>
</dbReference>
<dbReference type="EMBL" id="KE356561">
    <property type="protein sequence ID" value="ERG97241.1"/>
    <property type="molecule type" value="Genomic_DNA"/>
</dbReference>
<protein>
    <submittedName>
        <fullName evidence="2">Uncharacterized protein</fullName>
    </submittedName>
</protein>
<keyword evidence="1" id="KW-1133">Transmembrane helix</keyword>
<proteinExistence type="predicted"/>
<evidence type="ECO:0000256" key="1">
    <source>
        <dbReference type="SAM" id="Phobius"/>
    </source>
</evidence>
<feature type="transmembrane region" description="Helical" evidence="1">
    <location>
        <begin position="97"/>
        <end position="117"/>
    </location>
</feature>
<organism evidence="2 3">
    <name type="scientific">Haloquadratum walsbyi J07HQW2</name>
    <dbReference type="NCBI Taxonomy" id="1238425"/>
    <lineage>
        <taxon>Archaea</taxon>
        <taxon>Methanobacteriati</taxon>
        <taxon>Methanobacteriota</taxon>
        <taxon>Stenosarchaea group</taxon>
        <taxon>Halobacteria</taxon>
        <taxon>Halobacteriales</taxon>
        <taxon>Haloferacaceae</taxon>
        <taxon>Haloquadratum</taxon>
    </lineage>
</organism>
<keyword evidence="1" id="KW-0472">Membrane</keyword>
<name>U1PXP1_9EURY</name>
<dbReference type="eggNOG" id="arCOG00130">
    <property type="taxonomic scope" value="Archaea"/>
</dbReference>
<dbReference type="AlphaFoldDB" id="U1PXP1"/>
<gene>
    <name evidence="2" type="ORF">J07HQW2_03727</name>
</gene>
<evidence type="ECO:0000313" key="2">
    <source>
        <dbReference type="EMBL" id="ERG97241.1"/>
    </source>
</evidence>
<dbReference type="STRING" id="1238425.J07HQW2_03727"/>
<reference evidence="2 3" key="1">
    <citation type="journal article" date="2013" name="PLoS ONE">
        <title>Assembly-driven community genomics of a hypersaline microbial ecosystem.</title>
        <authorList>
            <person name="Podell S."/>
            <person name="Ugalde J.A."/>
            <person name="Narasingarao P."/>
            <person name="Banfield J.F."/>
            <person name="Heidelberg K.B."/>
            <person name="Allen E.E."/>
        </authorList>
    </citation>
    <scope>NUCLEOTIDE SEQUENCE [LARGE SCALE GENOMIC DNA]</scope>
    <source>
        <strain evidence="3">J07HQW2</strain>
    </source>
</reference>
<sequence length="186" mass="20187">MPNSPFTYRNTDLDRPHPTEPLFIQIRGEYLRLQAQEDVKLVITQFYEVGFETTTSLVGFSYSVDLSPEAFFGYLLDAEMFVALPLMAPAAKAAERIGVNPVVALGFAAYSLFPVVLIDGLDILAPVMPLSWAMILIFAFSGLRFAGLSCYKALIVGSAEGGRVTGTYYLLQNTVVIPSAAGGGYL</sequence>
<keyword evidence="1" id="KW-0812">Transmembrane</keyword>